<protein>
    <recommendedName>
        <fullName evidence="6">lysoplasmalogenase</fullName>
        <ecNumber evidence="6">3.3.2.2</ecNumber>
    </recommendedName>
</protein>
<feature type="transmembrane region" description="Helical" evidence="9">
    <location>
        <begin position="36"/>
        <end position="54"/>
    </location>
</feature>
<evidence type="ECO:0000256" key="8">
    <source>
        <dbReference type="ARBA" id="ARBA00049560"/>
    </source>
</evidence>
<feature type="transmembrane region" description="Helical" evidence="9">
    <location>
        <begin position="60"/>
        <end position="80"/>
    </location>
</feature>
<gene>
    <name evidence="11" type="primary">LOC101861430</name>
</gene>
<evidence type="ECO:0000256" key="5">
    <source>
        <dbReference type="ARBA" id="ARBA00023136"/>
    </source>
</evidence>
<proteinExistence type="inferred from homology"/>
<dbReference type="PANTHER" id="PTHR31885:SF6">
    <property type="entry name" value="GH04784P"/>
    <property type="match status" value="1"/>
</dbReference>
<comment type="catalytic activity">
    <reaction evidence="8">
        <text>a 1-O-(1Z-alkenyl)-sn-glycero-3-phosphocholine + H2O = a 2,3-saturated aldehyde + sn-glycerol 3-phosphocholine</text>
        <dbReference type="Rhea" id="RHEA:22544"/>
        <dbReference type="ChEBI" id="CHEBI:15377"/>
        <dbReference type="ChEBI" id="CHEBI:16870"/>
        <dbReference type="ChEBI" id="CHEBI:73359"/>
        <dbReference type="ChEBI" id="CHEBI:77287"/>
        <dbReference type="EC" id="3.3.2.2"/>
    </reaction>
</comment>
<reference evidence="11" key="1">
    <citation type="submission" date="2025-08" db="UniProtKB">
        <authorList>
            <consortium name="RefSeq"/>
        </authorList>
    </citation>
    <scope>IDENTIFICATION</scope>
</reference>
<evidence type="ECO:0000256" key="2">
    <source>
        <dbReference type="ARBA" id="ARBA00007375"/>
    </source>
</evidence>
<evidence type="ECO:0000256" key="1">
    <source>
        <dbReference type="ARBA" id="ARBA00004141"/>
    </source>
</evidence>
<feature type="transmembrane region" description="Helical" evidence="9">
    <location>
        <begin position="143"/>
        <end position="160"/>
    </location>
</feature>
<dbReference type="PANTHER" id="PTHR31885">
    <property type="entry name" value="GH04784P"/>
    <property type="match status" value="1"/>
</dbReference>
<evidence type="ECO:0000256" key="3">
    <source>
        <dbReference type="ARBA" id="ARBA00022692"/>
    </source>
</evidence>
<evidence type="ECO:0000256" key="9">
    <source>
        <dbReference type="SAM" id="Phobius"/>
    </source>
</evidence>
<keyword evidence="10" id="KW-1185">Reference proteome</keyword>
<keyword evidence="3 9" id="KW-0812">Transmembrane</keyword>
<name>A0ABM0JIH2_APLCA</name>
<feature type="transmembrane region" description="Helical" evidence="9">
    <location>
        <begin position="92"/>
        <end position="110"/>
    </location>
</feature>
<dbReference type="InterPro" id="IPR012506">
    <property type="entry name" value="TMEM86B-like"/>
</dbReference>
<feature type="transmembrane region" description="Helical" evidence="9">
    <location>
        <begin position="166"/>
        <end position="187"/>
    </location>
</feature>
<dbReference type="GeneID" id="101861430"/>
<dbReference type="Proteomes" id="UP000694888">
    <property type="component" value="Unplaced"/>
</dbReference>
<dbReference type="EC" id="3.3.2.2" evidence="6"/>
<comment type="subcellular location">
    <subcellularLocation>
        <location evidence="1">Membrane</location>
        <topology evidence="1">Multi-pass membrane protein</topology>
    </subcellularLocation>
</comment>
<accession>A0ABM0JIH2</accession>
<dbReference type="Pfam" id="PF07947">
    <property type="entry name" value="YhhN"/>
    <property type="match status" value="1"/>
</dbReference>
<keyword evidence="5 9" id="KW-0472">Membrane</keyword>
<sequence length="251" mass="28304">MKETRRYRGKSKSKIEIVCDPDIVGRTYQLVTEPNAITYYVLAAYYTFAFAPYVRDEVEVFTTSVLKALPLLFYVTVIRFTQTYSCRNHSSYCKYVAIGLLLSACSDGILSYNSDYFIHAVTLYSLSNLCYIGALYQYYNGAGLSWAVFPVNMILMYGLYRLVSGYLSGLVLFVYGCFLTVTTFFAFARFKSNRTAPAYLGVVGAILLQFSNALYAIGEFAPGYTCLVSPELIMMTYYLAQLGFGLSVRYC</sequence>
<dbReference type="RefSeq" id="XP_005094397.1">
    <property type="nucleotide sequence ID" value="XM_005094340.3"/>
</dbReference>
<evidence type="ECO:0000256" key="7">
    <source>
        <dbReference type="ARBA" id="ARBA00049458"/>
    </source>
</evidence>
<comment type="similarity">
    <text evidence="2">Belongs to the TMEM86 family.</text>
</comment>
<evidence type="ECO:0000256" key="6">
    <source>
        <dbReference type="ARBA" id="ARBA00035673"/>
    </source>
</evidence>
<evidence type="ECO:0000256" key="4">
    <source>
        <dbReference type="ARBA" id="ARBA00022989"/>
    </source>
</evidence>
<keyword evidence="4 9" id="KW-1133">Transmembrane helix</keyword>
<feature type="transmembrane region" description="Helical" evidence="9">
    <location>
        <begin position="232"/>
        <end position="250"/>
    </location>
</feature>
<evidence type="ECO:0000313" key="10">
    <source>
        <dbReference type="Proteomes" id="UP000694888"/>
    </source>
</evidence>
<comment type="catalytic activity">
    <reaction evidence="7">
        <text>a 1-O-(1Z-alkenyl)-sn-glycero-3-phosphoethanolamine + H2O = a 2,3-saturated aldehyde + sn-glycero-3-phosphoethanolamine</text>
        <dbReference type="Rhea" id="RHEA:16905"/>
        <dbReference type="ChEBI" id="CHEBI:15377"/>
        <dbReference type="ChEBI" id="CHEBI:73359"/>
        <dbReference type="ChEBI" id="CHEBI:77288"/>
        <dbReference type="ChEBI" id="CHEBI:143890"/>
        <dbReference type="EC" id="3.3.2.2"/>
    </reaction>
</comment>
<feature type="transmembrane region" description="Helical" evidence="9">
    <location>
        <begin position="199"/>
        <end position="217"/>
    </location>
</feature>
<evidence type="ECO:0000313" key="11">
    <source>
        <dbReference type="RefSeq" id="XP_005094397.1"/>
    </source>
</evidence>
<organism evidence="10 11">
    <name type="scientific">Aplysia californica</name>
    <name type="common">California sea hare</name>
    <dbReference type="NCBI Taxonomy" id="6500"/>
    <lineage>
        <taxon>Eukaryota</taxon>
        <taxon>Metazoa</taxon>
        <taxon>Spiralia</taxon>
        <taxon>Lophotrochozoa</taxon>
        <taxon>Mollusca</taxon>
        <taxon>Gastropoda</taxon>
        <taxon>Heterobranchia</taxon>
        <taxon>Euthyneura</taxon>
        <taxon>Tectipleura</taxon>
        <taxon>Aplysiida</taxon>
        <taxon>Aplysioidea</taxon>
        <taxon>Aplysiidae</taxon>
        <taxon>Aplysia</taxon>
    </lineage>
</organism>
<feature type="transmembrane region" description="Helical" evidence="9">
    <location>
        <begin position="116"/>
        <end position="136"/>
    </location>
</feature>